<gene>
    <name evidence="1" type="ORF">UFOVP847_52</name>
</gene>
<dbReference type="EMBL" id="LR796789">
    <property type="protein sequence ID" value="CAB4166776.1"/>
    <property type="molecule type" value="Genomic_DNA"/>
</dbReference>
<name>A0A6J5P9Z6_9CAUD</name>
<accession>A0A6J5P9Z6</accession>
<proteinExistence type="predicted"/>
<sequence>MITWTLRKDGFYLMTSDTGQRYEISEGKHGTWDLNIVGSHIVNREELQDCFEAAAQHEEETQDEL</sequence>
<organism evidence="1">
    <name type="scientific">uncultured Caudovirales phage</name>
    <dbReference type="NCBI Taxonomy" id="2100421"/>
    <lineage>
        <taxon>Viruses</taxon>
        <taxon>Duplodnaviria</taxon>
        <taxon>Heunggongvirae</taxon>
        <taxon>Uroviricota</taxon>
        <taxon>Caudoviricetes</taxon>
        <taxon>Peduoviridae</taxon>
        <taxon>Maltschvirus</taxon>
        <taxon>Maltschvirus maltsch</taxon>
    </lineage>
</organism>
<evidence type="ECO:0000313" key="1">
    <source>
        <dbReference type="EMBL" id="CAB4166776.1"/>
    </source>
</evidence>
<protein>
    <submittedName>
        <fullName evidence="1">Uncharacterized protein</fullName>
    </submittedName>
</protein>
<reference evidence="1" key="1">
    <citation type="submission" date="2020-04" db="EMBL/GenBank/DDBJ databases">
        <authorList>
            <person name="Chiriac C."/>
            <person name="Salcher M."/>
            <person name="Ghai R."/>
            <person name="Kavagutti S V."/>
        </authorList>
    </citation>
    <scope>NUCLEOTIDE SEQUENCE</scope>
</reference>